<reference evidence="11" key="2">
    <citation type="journal article" date="2021" name="PeerJ">
        <title>Extensive microbial diversity within the chicken gut microbiome revealed by metagenomics and culture.</title>
        <authorList>
            <person name="Gilroy R."/>
            <person name="Ravi A."/>
            <person name="Getino M."/>
            <person name="Pursley I."/>
            <person name="Horton D.L."/>
            <person name="Alikhan N.F."/>
            <person name="Baker D."/>
            <person name="Gharbi K."/>
            <person name="Hall N."/>
            <person name="Watson M."/>
            <person name="Adriaenssens E.M."/>
            <person name="Foster-Nyarko E."/>
            <person name="Jarju S."/>
            <person name="Secka A."/>
            <person name="Antonio M."/>
            <person name="Oren A."/>
            <person name="Chaudhuri R.R."/>
            <person name="La Ragione R."/>
            <person name="Hildebrand F."/>
            <person name="Pallen M.J."/>
        </authorList>
    </citation>
    <scope>NUCLEOTIDE SEQUENCE</scope>
    <source>
        <strain evidence="11">CHK147-3167</strain>
    </source>
</reference>
<feature type="non-terminal residue" evidence="11">
    <location>
        <position position="389"/>
    </location>
</feature>
<dbReference type="PROSITE" id="PS00154">
    <property type="entry name" value="ATPASE_E1_E2"/>
    <property type="match status" value="1"/>
</dbReference>
<dbReference type="NCBIfam" id="TIGR01494">
    <property type="entry name" value="ATPase_P-type"/>
    <property type="match status" value="1"/>
</dbReference>
<evidence type="ECO:0000256" key="7">
    <source>
        <dbReference type="ARBA" id="ARBA00039103"/>
    </source>
</evidence>
<keyword evidence="6 9" id="KW-0472">Membrane</keyword>
<dbReference type="AlphaFoldDB" id="A0A9D1CXZ4"/>
<evidence type="ECO:0000256" key="3">
    <source>
        <dbReference type="ARBA" id="ARBA00022539"/>
    </source>
</evidence>
<sequence length="389" mass="43368">MKKIINFDFGRIIISIFFFGIAYLFKDNDVWFLSLLIVSYIIISYEVIFTALKNIFKGEFFDENFLMSLATICAFFIGEYSEAVMVMLLYEIGEYLSDLAVNKSKASITSLMDLRSDYINLKIDGKVIKKRTMDAKAGDIFVVSPGEKFALDGVVVSGDGYVDTSSINGESRPLKIKRGSEVISGWVNKDGLIEVRAKCELKESTANKILELIQNSNERKTNTEKFITKFAKIYTPIVVVLAILLVVIPWLLGLDLDTWIYRALVFLVTSCPCALVISVPLGFFCGIGRASKEGILIKGSAEIERLTHVKAIVFDKTGTITKGNFEVIKTCTCDISKEDILRFAALAESFSNHPIALSIKRAYGEDLSNEKISDFKEYEGYGVCAKIDG</sequence>
<dbReference type="GO" id="GO:0008551">
    <property type="term" value="F:P-type cadmium transporter activity"/>
    <property type="evidence" value="ECO:0007669"/>
    <property type="project" value="UniProtKB-EC"/>
</dbReference>
<dbReference type="Pfam" id="PF00122">
    <property type="entry name" value="E1-E2_ATPase"/>
    <property type="match status" value="1"/>
</dbReference>
<comment type="catalytic activity">
    <reaction evidence="8">
        <text>Cd(2+)(in) + ATP + H2O = Cd(2+)(out) + ADP + phosphate + H(+)</text>
        <dbReference type="Rhea" id="RHEA:12132"/>
        <dbReference type="ChEBI" id="CHEBI:15377"/>
        <dbReference type="ChEBI" id="CHEBI:15378"/>
        <dbReference type="ChEBI" id="CHEBI:30616"/>
        <dbReference type="ChEBI" id="CHEBI:43474"/>
        <dbReference type="ChEBI" id="CHEBI:48775"/>
        <dbReference type="ChEBI" id="CHEBI:456216"/>
        <dbReference type="EC" id="7.2.2.21"/>
    </reaction>
</comment>
<feature type="transmembrane region" description="Helical" evidence="9">
    <location>
        <begin position="233"/>
        <end position="253"/>
    </location>
</feature>
<evidence type="ECO:0000256" key="5">
    <source>
        <dbReference type="ARBA" id="ARBA00022989"/>
    </source>
</evidence>
<dbReference type="InterPro" id="IPR008250">
    <property type="entry name" value="ATPase_P-typ_transduc_dom_A_sf"/>
</dbReference>
<accession>A0A9D1CXZ4</accession>
<dbReference type="Proteomes" id="UP000886786">
    <property type="component" value="Unassembled WGS sequence"/>
</dbReference>
<dbReference type="PANTHER" id="PTHR48085:SF5">
    <property type="entry name" value="CADMIUM_ZINC-TRANSPORTING ATPASE HMA4-RELATED"/>
    <property type="match status" value="1"/>
</dbReference>
<dbReference type="InterPro" id="IPR023298">
    <property type="entry name" value="ATPase_P-typ_TM_dom_sf"/>
</dbReference>
<dbReference type="InterPro" id="IPR051014">
    <property type="entry name" value="Cation_Transport_ATPase_IB"/>
</dbReference>
<keyword evidence="5 9" id="KW-1133">Transmembrane helix</keyword>
<feature type="transmembrane region" description="Helical" evidence="9">
    <location>
        <begin position="7"/>
        <end position="25"/>
    </location>
</feature>
<dbReference type="EC" id="7.2.2.21" evidence="7"/>
<dbReference type="InterPro" id="IPR059000">
    <property type="entry name" value="ATPase_P-type_domA"/>
</dbReference>
<dbReference type="InterPro" id="IPR001757">
    <property type="entry name" value="P_typ_ATPase"/>
</dbReference>
<dbReference type="PANTHER" id="PTHR48085">
    <property type="entry name" value="CADMIUM/ZINC-TRANSPORTING ATPASE HMA2-RELATED"/>
    <property type="match status" value="1"/>
</dbReference>
<evidence type="ECO:0000313" key="12">
    <source>
        <dbReference type="Proteomes" id="UP000886786"/>
    </source>
</evidence>
<feature type="domain" description="P-type ATPase A" evidence="10">
    <location>
        <begin position="122"/>
        <end position="214"/>
    </location>
</feature>
<name>A0A9D1CXZ4_9FIRM</name>
<dbReference type="Pfam" id="PF00702">
    <property type="entry name" value="Hydrolase"/>
    <property type="match status" value="1"/>
</dbReference>
<comment type="similarity">
    <text evidence="2">Belongs to the cation transport ATPase (P-type) (TC 3.A.3) family. Type IB subfamily.</text>
</comment>
<keyword evidence="4 9" id="KW-0812">Transmembrane</keyword>
<feature type="transmembrane region" description="Helical" evidence="9">
    <location>
        <begin position="31"/>
        <end position="52"/>
    </location>
</feature>
<dbReference type="GO" id="GO:0016887">
    <property type="term" value="F:ATP hydrolysis activity"/>
    <property type="evidence" value="ECO:0007669"/>
    <property type="project" value="InterPro"/>
</dbReference>
<dbReference type="InterPro" id="IPR018303">
    <property type="entry name" value="ATPase_P-typ_P_site"/>
</dbReference>
<evidence type="ECO:0000256" key="9">
    <source>
        <dbReference type="SAM" id="Phobius"/>
    </source>
</evidence>
<evidence type="ECO:0000256" key="4">
    <source>
        <dbReference type="ARBA" id="ARBA00022692"/>
    </source>
</evidence>
<feature type="transmembrane region" description="Helical" evidence="9">
    <location>
        <begin position="259"/>
        <end position="284"/>
    </location>
</feature>
<reference evidence="11" key="1">
    <citation type="submission" date="2020-10" db="EMBL/GenBank/DDBJ databases">
        <authorList>
            <person name="Gilroy R."/>
        </authorList>
    </citation>
    <scope>NUCLEOTIDE SEQUENCE</scope>
    <source>
        <strain evidence="11">CHK147-3167</strain>
    </source>
</reference>
<comment type="caution">
    <text evidence="11">The sequence shown here is derived from an EMBL/GenBank/DDBJ whole genome shotgun (WGS) entry which is preliminary data.</text>
</comment>
<evidence type="ECO:0000259" key="10">
    <source>
        <dbReference type="Pfam" id="PF00122"/>
    </source>
</evidence>
<organism evidence="11 12">
    <name type="scientific">Candidatus Coprosoma intestinipullorum</name>
    <dbReference type="NCBI Taxonomy" id="2840752"/>
    <lineage>
        <taxon>Bacteria</taxon>
        <taxon>Bacillati</taxon>
        <taxon>Bacillota</taxon>
        <taxon>Bacillota incertae sedis</taxon>
        <taxon>Candidatus Coprosoma</taxon>
    </lineage>
</organism>
<dbReference type="SUPFAM" id="SSF81653">
    <property type="entry name" value="Calcium ATPase, transduction domain A"/>
    <property type="match status" value="1"/>
</dbReference>
<evidence type="ECO:0000313" key="11">
    <source>
        <dbReference type="EMBL" id="HIQ90468.1"/>
    </source>
</evidence>
<evidence type="ECO:0000256" key="8">
    <source>
        <dbReference type="ARBA" id="ARBA00049338"/>
    </source>
</evidence>
<dbReference type="InterPro" id="IPR027256">
    <property type="entry name" value="P-typ_ATPase_IB"/>
</dbReference>
<dbReference type="Gene3D" id="2.70.150.10">
    <property type="entry name" value="Calcium-transporting ATPase, cytoplasmic transduction domain A"/>
    <property type="match status" value="1"/>
</dbReference>
<dbReference type="SUPFAM" id="SSF81665">
    <property type="entry name" value="Calcium ATPase, transmembrane domain M"/>
    <property type="match status" value="1"/>
</dbReference>
<evidence type="ECO:0000256" key="1">
    <source>
        <dbReference type="ARBA" id="ARBA00004141"/>
    </source>
</evidence>
<evidence type="ECO:0000256" key="6">
    <source>
        <dbReference type="ARBA" id="ARBA00023136"/>
    </source>
</evidence>
<comment type="subcellular location">
    <subcellularLocation>
        <location evidence="1">Membrane</location>
        <topology evidence="1">Multi-pass membrane protein</topology>
    </subcellularLocation>
</comment>
<proteinExistence type="inferred from homology"/>
<gene>
    <name evidence="11" type="ORF">IAB27_02420</name>
</gene>
<dbReference type="Gene3D" id="3.40.1110.10">
    <property type="entry name" value="Calcium-transporting ATPase, cytoplasmic domain N"/>
    <property type="match status" value="1"/>
</dbReference>
<dbReference type="EMBL" id="DVFV01000043">
    <property type="protein sequence ID" value="HIQ90468.1"/>
    <property type="molecule type" value="Genomic_DNA"/>
</dbReference>
<dbReference type="GO" id="GO:0005524">
    <property type="term" value="F:ATP binding"/>
    <property type="evidence" value="ECO:0007669"/>
    <property type="project" value="InterPro"/>
</dbReference>
<evidence type="ECO:0000256" key="2">
    <source>
        <dbReference type="ARBA" id="ARBA00006024"/>
    </source>
</evidence>
<dbReference type="SUPFAM" id="SSF81660">
    <property type="entry name" value="Metal cation-transporting ATPase, ATP-binding domain N"/>
    <property type="match status" value="1"/>
</dbReference>
<protein>
    <recommendedName>
        <fullName evidence="7">Cd(2+)-exporting ATPase</fullName>
        <ecNumber evidence="7">7.2.2.21</ecNumber>
    </recommendedName>
</protein>
<dbReference type="PRINTS" id="PR00941">
    <property type="entry name" value="CDATPASE"/>
</dbReference>
<dbReference type="GO" id="GO:0016020">
    <property type="term" value="C:membrane"/>
    <property type="evidence" value="ECO:0007669"/>
    <property type="project" value="UniProtKB-SubCell"/>
</dbReference>
<keyword evidence="3" id="KW-0104">Cadmium</keyword>
<dbReference type="Gene3D" id="1.20.1110.10">
    <property type="entry name" value="Calcium-transporting ATPase, transmembrane domain"/>
    <property type="match status" value="1"/>
</dbReference>
<dbReference type="InterPro" id="IPR023299">
    <property type="entry name" value="ATPase_P-typ_cyto_dom_N"/>
</dbReference>